<protein>
    <submittedName>
        <fullName evidence="1">Uncharacterized protein</fullName>
    </submittedName>
</protein>
<accession>A0A5B7J2Y9</accession>
<keyword evidence="2" id="KW-1185">Reference proteome</keyword>
<dbReference type="Proteomes" id="UP000324222">
    <property type="component" value="Unassembled WGS sequence"/>
</dbReference>
<comment type="caution">
    <text evidence="1">The sequence shown here is derived from an EMBL/GenBank/DDBJ whole genome shotgun (WGS) entry which is preliminary data.</text>
</comment>
<dbReference type="EMBL" id="VSRR010077495">
    <property type="protein sequence ID" value="MPC88336.1"/>
    <property type="molecule type" value="Genomic_DNA"/>
</dbReference>
<dbReference type="AlphaFoldDB" id="A0A5B7J2Y9"/>
<reference evidence="1 2" key="1">
    <citation type="submission" date="2019-05" db="EMBL/GenBank/DDBJ databases">
        <title>Another draft genome of Portunus trituberculatus and its Hox gene families provides insights of decapod evolution.</title>
        <authorList>
            <person name="Jeong J.-H."/>
            <person name="Song I."/>
            <person name="Kim S."/>
            <person name="Choi T."/>
            <person name="Kim D."/>
            <person name="Ryu S."/>
            <person name="Kim W."/>
        </authorList>
    </citation>
    <scope>NUCLEOTIDE SEQUENCE [LARGE SCALE GENOMIC DNA]</scope>
    <source>
        <tissue evidence="1">Muscle</tissue>
    </source>
</reference>
<evidence type="ECO:0000313" key="2">
    <source>
        <dbReference type="Proteomes" id="UP000324222"/>
    </source>
</evidence>
<name>A0A5B7J2Y9_PORTR</name>
<evidence type="ECO:0000313" key="1">
    <source>
        <dbReference type="EMBL" id="MPC88336.1"/>
    </source>
</evidence>
<gene>
    <name evidence="1" type="ORF">E2C01_083237</name>
</gene>
<organism evidence="1 2">
    <name type="scientific">Portunus trituberculatus</name>
    <name type="common">Swimming crab</name>
    <name type="synonym">Neptunus trituberculatus</name>
    <dbReference type="NCBI Taxonomy" id="210409"/>
    <lineage>
        <taxon>Eukaryota</taxon>
        <taxon>Metazoa</taxon>
        <taxon>Ecdysozoa</taxon>
        <taxon>Arthropoda</taxon>
        <taxon>Crustacea</taxon>
        <taxon>Multicrustacea</taxon>
        <taxon>Malacostraca</taxon>
        <taxon>Eumalacostraca</taxon>
        <taxon>Eucarida</taxon>
        <taxon>Decapoda</taxon>
        <taxon>Pleocyemata</taxon>
        <taxon>Brachyura</taxon>
        <taxon>Eubrachyura</taxon>
        <taxon>Portunoidea</taxon>
        <taxon>Portunidae</taxon>
        <taxon>Portuninae</taxon>
        <taxon>Portunus</taxon>
    </lineage>
</organism>
<proteinExistence type="predicted"/>
<sequence length="105" mass="10970">MVVGAWLGVGGLGPLGVRPGYLRDVHLHHPLPPFPLASGAGVVVPLRPRGVHGVSAPLPRAPQVQRRCGVVMVRGRGHVEVEWVVMVGDRGVGGRGGGGRFPRRG</sequence>